<evidence type="ECO:0000313" key="15">
    <source>
        <dbReference type="EMBL" id="AJG79566.1"/>
    </source>
</evidence>
<dbReference type="InterPro" id="IPR020806">
    <property type="entry name" value="PKS_PP-bd"/>
</dbReference>
<dbReference type="InterPro" id="IPR036736">
    <property type="entry name" value="ACP-like_sf"/>
</dbReference>
<dbReference type="Gene3D" id="3.40.50.12780">
    <property type="entry name" value="N-terminal domain of ligase-like"/>
    <property type="match status" value="1"/>
</dbReference>
<keyword evidence="7" id="KW-0808">Transferase</keyword>
<feature type="active site" description="Proton acceptor; for dehydratase activity" evidence="11">
    <location>
        <position position="1851"/>
    </location>
</feature>
<dbReference type="Gene3D" id="1.10.1200.10">
    <property type="entry name" value="ACP-like"/>
    <property type="match status" value="3"/>
</dbReference>
<dbReference type="Pfam" id="PF00501">
    <property type="entry name" value="AMP-binding"/>
    <property type="match status" value="1"/>
</dbReference>
<dbReference type="InterPro" id="IPR014030">
    <property type="entry name" value="Ketoacyl_synth_N"/>
</dbReference>
<evidence type="ECO:0000259" key="13">
    <source>
        <dbReference type="PROSITE" id="PS52004"/>
    </source>
</evidence>
<evidence type="ECO:0000313" key="16">
    <source>
        <dbReference type="Proteomes" id="UP000031876"/>
    </source>
</evidence>
<feature type="region of interest" description="N-terminal hotdog fold" evidence="11">
    <location>
        <begin position="1818"/>
        <end position="1936"/>
    </location>
</feature>
<dbReference type="PROSITE" id="PS00455">
    <property type="entry name" value="AMP_BINDING"/>
    <property type="match status" value="1"/>
</dbReference>
<dbReference type="RefSeq" id="WP_042996047.1">
    <property type="nucleotide sequence ID" value="NZ_CP009336.1"/>
</dbReference>
<dbReference type="KEGG" id="btw:BF38_5611"/>
<evidence type="ECO:0000256" key="3">
    <source>
        <dbReference type="ARBA" id="ARBA00004789"/>
    </source>
</evidence>
<dbReference type="InterPro" id="IPR020841">
    <property type="entry name" value="PKS_Beta-ketoAc_synthase_dom"/>
</dbReference>
<feature type="region of interest" description="C-terminal hotdog fold" evidence="11">
    <location>
        <begin position="1951"/>
        <end position="2095"/>
    </location>
</feature>
<dbReference type="GO" id="GO:0004312">
    <property type="term" value="F:fatty acid synthase activity"/>
    <property type="evidence" value="ECO:0007669"/>
    <property type="project" value="TreeGrafter"/>
</dbReference>
<dbReference type="Pfam" id="PF21089">
    <property type="entry name" value="PKS_DH_N"/>
    <property type="match status" value="1"/>
</dbReference>
<dbReference type="Proteomes" id="UP000031876">
    <property type="component" value="Plasmid 1"/>
</dbReference>
<dbReference type="EMBL" id="CP009336">
    <property type="protein sequence ID" value="AJG79566.1"/>
    <property type="molecule type" value="Genomic_DNA"/>
</dbReference>
<dbReference type="InterPro" id="IPR042099">
    <property type="entry name" value="ANL_N_sf"/>
</dbReference>
<keyword evidence="15" id="KW-0614">Plasmid</keyword>
<dbReference type="InterPro" id="IPR049552">
    <property type="entry name" value="PKS_DH_N"/>
</dbReference>
<dbReference type="PANTHER" id="PTHR43775">
    <property type="entry name" value="FATTY ACID SYNTHASE"/>
    <property type="match status" value="1"/>
</dbReference>
<evidence type="ECO:0000256" key="11">
    <source>
        <dbReference type="PROSITE-ProRule" id="PRU01363"/>
    </source>
</evidence>
<dbReference type="PROSITE" id="PS50075">
    <property type="entry name" value="CARRIER"/>
    <property type="match status" value="2"/>
</dbReference>
<dbReference type="InterPro" id="IPR042104">
    <property type="entry name" value="PKS_dehydratase_sf"/>
</dbReference>
<evidence type="ECO:0000256" key="6">
    <source>
        <dbReference type="ARBA" id="ARBA00022553"/>
    </source>
</evidence>
<feature type="domain" description="Carrier" evidence="12">
    <location>
        <begin position="1102"/>
        <end position="1176"/>
    </location>
</feature>
<dbReference type="PROSITE" id="PS52004">
    <property type="entry name" value="KS3_2"/>
    <property type="match status" value="1"/>
</dbReference>
<dbReference type="Pfam" id="PF14765">
    <property type="entry name" value="PS-DH"/>
    <property type="match status" value="1"/>
</dbReference>
<dbReference type="GO" id="GO:0005524">
    <property type="term" value="F:ATP binding"/>
    <property type="evidence" value="ECO:0007669"/>
    <property type="project" value="UniProtKB-KW"/>
</dbReference>
<dbReference type="Pfam" id="PF02801">
    <property type="entry name" value="Ketoacyl-synt_C"/>
    <property type="match status" value="1"/>
</dbReference>
<dbReference type="Pfam" id="PF00109">
    <property type="entry name" value="ketoacyl-synt"/>
    <property type="match status" value="1"/>
</dbReference>
<dbReference type="SUPFAM" id="SSF53901">
    <property type="entry name" value="Thiolase-like"/>
    <property type="match status" value="1"/>
</dbReference>
<dbReference type="CDD" id="cd05930">
    <property type="entry name" value="A_NRPS"/>
    <property type="match status" value="1"/>
</dbReference>
<dbReference type="SMART" id="SM00823">
    <property type="entry name" value="PKS_PP"/>
    <property type="match status" value="3"/>
</dbReference>
<dbReference type="FunFam" id="3.40.47.10:FF:000019">
    <property type="entry name" value="Polyketide synthase type I"/>
    <property type="match status" value="1"/>
</dbReference>
<evidence type="ECO:0000256" key="1">
    <source>
        <dbReference type="ARBA" id="ARBA00001957"/>
    </source>
</evidence>
<keyword evidence="6" id="KW-0597">Phosphoprotein</keyword>
<organism evidence="15 16">
    <name type="scientific">Bacillus thuringiensis</name>
    <dbReference type="NCBI Taxonomy" id="1428"/>
    <lineage>
        <taxon>Bacteria</taxon>
        <taxon>Bacillati</taxon>
        <taxon>Bacillota</taxon>
        <taxon>Bacilli</taxon>
        <taxon>Bacillales</taxon>
        <taxon>Bacillaceae</taxon>
        <taxon>Bacillus</taxon>
        <taxon>Bacillus cereus group</taxon>
    </lineage>
</organism>
<dbReference type="Gene3D" id="3.30.300.30">
    <property type="match status" value="1"/>
</dbReference>
<proteinExistence type="inferred from homology"/>
<dbReference type="Gene3D" id="1.10.1240.100">
    <property type="match status" value="1"/>
</dbReference>
<dbReference type="PROSITE" id="PS52019">
    <property type="entry name" value="PKS_MFAS_DH"/>
    <property type="match status" value="1"/>
</dbReference>
<dbReference type="PROSITE" id="PS00606">
    <property type="entry name" value="KS3_1"/>
    <property type="match status" value="1"/>
</dbReference>
<dbReference type="CDD" id="cd00833">
    <property type="entry name" value="PKS"/>
    <property type="match status" value="1"/>
</dbReference>
<feature type="domain" description="Carrier" evidence="12">
    <location>
        <begin position="970"/>
        <end position="1044"/>
    </location>
</feature>
<dbReference type="InterPro" id="IPR049551">
    <property type="entry name" value="PKS_DH_C"/>
</dbReference>
<dbReference type="GO" id="GO:0071770">
    <property type="term" value="P:DIM/DIP cell wall layer assembly"/>
    <property type="evidence" value="ECO:0007669"/>
    <property type="project" value="TreeGrafter"/>
</dbReference>
<comment type="function">
    <text evidence="2">Involved in some intermediate steps for the synthesis of the antibiotic polyketide bacillaene which is involved in secondary metabolism.</text>
</comment>
<dbReference type="SUPFAM" id="SSF47336">
    <property type="entry name" value="ACP-like"/>
    <property type="match status" value="3"/>
</dbReference>
<keyword evidence="9" id="KW-0067">ATP-binding</keyword>
<dbReference type="GO" id="GO:0006633">
    <property type="term" value="P:fatty acid biosynthetic process"/>
    <property type="evidence" value="ECO:0007669"/>
    <property type="project" value="InterPro"/>
</dbReference>
<dbReference type="InterPro" id="IPR014031">
    <property type="entry name" value="Ketoacyl_synth_C"/>
</dbReference>
<reference evidence="15 16" key="1">
    <citation type="journal article" date="2015" name="Genome Announc.">
        <title>Complete genome sequences for 35 biothreat assay-relevant bacillus species.</title>
        <authorList>
            <person name="Johnson S.L."/>
            <person name="Daligault H.E."/>
            <person name="Davenport K.W."/>
            <person name="Jaissle J."/>
            <person name="Frey K.G."/>
            <person name="Ladner J.T."/>
            <person name="Broomall S.M."/>
            <person name="Bishop-Lilly K.A."/>
            <person name="Bruce D.C."/>
            <person name="Gibbons H.S."/>
            <person name="Coyne S.R."/>
            <person name="Lo C.C."/>
            <person name="Meincke L."/>
            <person name="Munk A.C."/>
            <person name="Koroleva G.I."/>
            <person name="Rosenzweig C.N."/>
            <person name="Palacios G.F."/>
            <person name="Redden C.L."/>
            <person name="Minogue T.D."/>
            <person name="Chain P.S."/>
        </authorList>
    </citation>
    <scope>NUCLEOTIDE SEQUENCE [LARGE SCALE GENOMIC DNA]</scope>
    <source>
        <strain evidence="15 16">HD1011</strain>
    </source>
</reference>
<dbReference type="GO" id="GO:0031177">
    <property type="term" value="F:phosphopantetheine binding"/>
    <property type="evidence" value="ECO:0007669"/>
    <property type="project" value="InterPro"/>
</dbReference>
<keyword evidence="5" id="KW-0596">Phosphopantetheine</keyword>
<sequence length="2114" mass="240969">MNKFESFDSLKIHFCKVNNFFESVVSSNKGYQDKNEFDLYLHENYDFLNDIINQSSFCNKQIYHTSVIQQDSKNKEFDIIEYKNLIAENIPLILSNSNCSNDDFLHFQKELYYLSVISEKQYSMLKEHCNKYMYKIKSTLITSLISVFSHYTDKVKVGICISSEEKGNVTWFNNFSSNNESFEQQVRKIDKHIENEYGEHLGQSLSYQILIKFDSFNYEKMGNEIVPHLSIDIKEEENLIGIMRYFPLVCSSLGVETVWGHFETFLYNAIHSPDKNIMTISILDEKEETFIQNCIGYREKFVVNESLYKLFEKQVKEKPSVLAVVHERGEDNDNYLTYKQLYMAIDILADKINEIVGDTGNPPISIGVYGERSVHTLISILAILKSGNTYVPLDTTYPKSHLEYIVEDASLAVILTTNKYVNSLPKNKVKIQTLDFINFEVNNNEEYKEKASDKSDINNTSLIMYTSGSTGKPKGVKHKQHQLINYFNYMWGKYPFNADDRMCQRTSMNFMPSMWEFMGGLLGGIPTVIISDSIVKDPARFAAALKKNKISYLVIIPSMLQRMFEASFDMSELVNIRLCLTVGEPITLELVQLFYKLLPNAKLIADYGSTEVNGVLQINTGMYREDIECLPGLKPIANVKAYILDENMNLSPVGVTGELYISGACLAEEYVNLDMLTKEKFIDNPFELEGKLYNMGDLASYLPDGTIKVLGRKDSQVKIRGIRIELPSIEKVLLENESIKESVVIVKEIRTGTKRLIAFIIPHDNHVVNSQEIRDFLMEKLPEYMVPSTFIQLNEFPRIPNGKIDHKKLANLEKSYDLEGEKAAINTIKEKSFNVNEEFVKNQLRDTAAAVLKTHKNNVLTSKKYYEIGFDSVTIVDFVNKLNTLCNTKLEVVDLYDYSCIDDLTNYLMDKETFRNYINSNWDGVSSIQNNPIQDNNSVSKKQSLEKEPLKELKGNLIKDSSLNVKEMKPYLKEYLKENAAHVLGTDKNNILTDKKYYEIGFDSVTIVDFVNKLNALYSTGLEVADLYDYSCIDDLTNYLMDKETFRNYINSNWDEVSLIQNNLIQDNNSISKKQSLEKEPLKELKGNLIKDSSLNVKEMKPYLKEYLKENAAHVLGTDKNNILTDKKYYEIGFDSVTIVDFVNKLNALYSTKLEVADLYDYSCIDDLADFLITKDVFKQYFKKNNHIDEKEKEEKNISNAYGTTNAEEHIENEDSAEMKIAIIGISGRFPGADNVEVFWRNLSCGIDSIVQIPKHRWDKDEIYDSDAKKPFKSVSKWGGFVEGVDLFDSDFFNISPRESEAMDPQQRLCLEESWKALEDAGYSEKELNGNSVGVFIGAKPGDYINLIKERNIAPNPYTTMGCNQAILAARISYHLNLKGPSMTVDTACSSSLVAVHLAYNSILQGECDMAIAGGVSVMSSPELYLESSKMGMFSVDGRCKAFDNAANGIVPGEAVGVVILKRLDKALKDRNQIYGVIAGSGINQDGKTNGITAPSSSSQYELIKSVYEKHKINSEDITYVETHGTGTKLGDPIEIKALSRAFADFTQKKNFCAVGSVKTNIGHTIASSGIVGLIKVLLSMKHKKIPASLHFKKKNEHINFSDSPFFVNTTLKNWEVAPNSPRMAAVSSFGISGTNSHMVIEELLHPLKESSGPKSYYLIPISAKNKNSLRQRAKDLLNWLQHEGSNQSLDDISYTLQQGRSHFKYKLAFVVESQKDLIRKLESILSKKSHFNIVSNENKAVYESPSSISAKDINKTQEKSLDYLIQLAELYINNYEIDWNLFNEEGKSYLISMPTYPFNRERYWITNENERNEYISPTDFDISSEEKSPTIEEEEFSILFSKDDISIEDHIINNKVILPGAALLEKVLTSVENVYKQTVSSIQSVVWKNTVVFDVERKKINTKLTLGTEQVKFVCELEEGIPVCEGILVFQNSRKTDRYHIIDQIKTRCNQYKDGRRFYSSCFNNGLHYGENYQVVKELFYNETELISHMEIPKDIGKNIDNLRMLPQMLDGALHSIAGFDIICDSGDTYLPFSVESIEIVKPLESCCWAYIKLKDKNYTGIVIAEINIFNEKNELLISIKDFAIKPLNKIQSSELKEERVEPKFFINKWIRG</sequence>
<dbReference type="InterPro" id="IPR010071">
    <property type="entry name" value="AA_adenyl_dom"/>
</dbReference>
<comment type="cofactor">
    <cofactor evidence="1">
        <name>pantetheine 4'-phosphate</name>
        <dbReference type="ChEBI" id="CHEBI:47942"/>
    </cofactor>
</comment>
<dbReference type="InterPro" id="IPR020845">
    <property type="entry name" value="AMP-binding_CS"/>
</dbReference>
<evidence type="ECO:0000256" key="10">
    <source>
        <dbReference type="ARBA" id="ARBA00022857"/>
    </source>
</evidence>
<evidence type="ECO:0000256" key="8">
    <source>
        <dbReference type="ARBA" id="ARBA00022741"/>
    </source>
</evidence>
<dbReference type="Gene3D" id="3.10.129.110">
    <property type="entry name" value="Polyketide synthase dehydratase"/>
    <property type="match status" value="1"/>
</dbReference>
<dbReference type="GO" id="GO:0005886">
    <property type="term" value="C:plasma membrane"/>
    <property type="evidence" value="ECO:0007669"/>
    <property type="project" value="TreeGrafter"/>
</dbReference>
<geneLocation type="plasmid" evidence="15 16">
    <name>1</name>
</geneLocation>
<dbReference type="Pfam" id="PF22621">
    <property type="entry name" value="CurL-like_PKS_C"/>
    <property type="match status" value="1"/>
</dbReference>
<dbReference type="InterPro" id="IPR018201">
    <property type="entry name" value="Ketoacyl_synth_AS"/>
</dbReference>
<keyword evidence="10" id="KW-0521">NADP</keyword>
<dbReference type="InterPro" id="IPR016039">
    <property type="entry name" value="Thiolase-like"/>
</dbReference>
<dbReference type="SMART" id="SM01294">
    <property type="entry name" value="PKS_PP_betabranch"/>
    <property type="match status" value="3"/>
</dbReference>
<evidence type="ECO:0000256" key="2">
    <source>
        <dbReference type="ARBA" id="ARBA00003299"/>
    </source>
</evidence>
<evidence type="ECO:0000256" key="9">
    <source>
        <dbReference type="ARBA" id="ARBA00022840"/>
    </source>
</evidence>
<feature type="domain" description="PKS/mFAS DH" evidence="14">
    <location>
        <begin position="1818"/>
        <end position="2095"/>
    </location>
</feature>
<dbReference type="SMART" id="SM00825">
    <property type="entry name" value="PKS_KS"/>
    <property type="match status" value="1"/>
</dbReference>
<name>A0AB33B676_BACTU</name>
<feature type="active site" description="Proton donor; for dehydratase activity" evidence="11">
    <location>
        <position position="2012"/>
    </location>
</feature>
<dbReference type="InterPro" id="IPR049900">
    <property type="entry name" value="PKS_mFAS_DH"/>
</dbReference>
<dbReference type="Pfam" id="PF13193">
    <property type="entry name" value="AMP-binding_C"/>
    <property type="match status" value="1"/>
</dbReference>
<dbReference type="InterPro" id="IPR000873">
    <property type="entry name" value="AMP-dep_synth/lig_dom"/>
</dbReference>
<dbReference type="PANTHER" id="PTHR43775:SF37">
    <property type="entry name" value="SI:DKEY-61P9.11"/>
    <property type="match status" value="1"/>
</dbReference>
<dbReference type="GO" id="GO:0004315">
    <property type="term" value="F:3-oxoacyl-[acyl-carrier-protein] synthase activity"/>
    <property type="evidence" value="ECO:0007669"/>
    <property type="project" value="InterPro"/>
</dbReference>
<protein>
    <submittedName>
        <fullName evidence="15">Amino acid adenylation domain protein</fullName>
    </submittedName>
</protein>
<keyword evidence="8" id="KW-0547">Nucleotide-binding</keyword>
<gene>
    <name evidence="15" type="ORF">BF38_5611</name>
</gene>
<dbReference type="InterPro" id="IPR050091">
    <property type="entry name" value="PKS_NRPS_Biosynth_Enz"/>
</dbReference>
<dbReference type="InterPro" id="IPR025110">
    <property type="entry name" value="AMP-bd_C"/>
</dbReference>
<feature type="domain" description="Ketosynthase family 3 (KS3)" evidence="13">
    <location>
        <begin position="1218"/>
        <end position="1643"/>
    </location>
</feature>
<dbReference type="GO" id="GO:0005737">
    <property type="term" value="C:cytoplasm"/>
    <property type="evidence" value="ECO:0007669"/>
    <property type="project" value="TreeGrafter"/>
</dbReference>
<dbReference type="Pfam" id="PF00550">
    <property type="entry name" value="PP-binding"/>
    <property type="match status" value="3"/>
</dbReference>
<evidence type="ECO:0000256" key="7">
    <source>
        <dbReference type="ARBA" id="ARBA00022679"/>
    </source>
</evidence>
<dbReference type="InterPro" id="IPR045851">
    <property type="entry name" value="AMP-bd_C_sf"/>
</dbReference>
<accession>A0AB33B676</accession>
<dbReference type="Gene3D" id="3.40.47.10">
    <property type="match status" value="1"/>
</dbReference>
<evidence type="ECO:0000259" key="14">
    <source>
        <dbReference type="PROSITE" id="PS52019"/>
    </source>
</evidence>
<dbReference type="SUPFAM" id="SSF56801">
    <property type="entry name" value="Acetyl-CoA synthetase-like"/>
    <property type="match status" value="1"/>
</dbReference>
<evidence type="ECO:0000256" key="5">
    <source>
        <dbReference type="ARBA" id="ARBA00022450"/>
    </source>
</evidence>
<dbReference type="InterPro" id="IPR009081">
    <property type="entry name" value="PP-bd_ACP"/>
</dbReference>
<dbReference type="NCBIfam" id="TIGR01733">
    <property type="entry name" value="AA-adenyl-dom"/>
    <property type="match status" value="1"/>
</dbReference>
<evidence type="ECO:0000256" key="4">
    <source>
        <dbReference type="ARBA" id="ARBA00006432"/>
    </source>
</evidence>
<evidence type="ECO:0000259" key="12">
    <source>
        <dbReference type="PROSITE" id="PS50075"/>
    </source>
</evidence>
<comment type="pathway">
    <text evidence="3">Antibiotic biosynthesis; bacillaene biosynthesis.</text>
</comment>
<comment type="similarity">
    <text evidence="4">Belongs to the ATP-dependent AMP-binding enzyme family.</text>
</comment>